<evidence type="ECO:0000313" key="3">
    <source>
        <dbReference type="EMBL" id="OAD41333.1"/>
    </source>
</evidence>
<dbReference type="Proteomes" id="UP000185680">
    <property type="component" value="Chromosome"/>
</dbReference>
<organism evidence="2 5">
    <name type="scientific">Hydrogenophaga crassostreae</name>
    <dbReference type="NCBI Taxonomy" id="1763535"/>
    <lineage>
        <taxon>Bacteria</taxon>
        <taxon>Pseudomonadati</taxon>
        <taxon>Pseudomonadota</taxon>
        <taxon>Betaproteobacteria</taxon>
        <taxon>Burkholderiales</taxon>
        <taxon>Comamonadaceae</taxon>
        <taxon>Hydrogenophaga</taxon>
    </lineage>
</organism>
<dbReference type="EMBL" id="CP017476">
    <property type="protein sequence ID" value="AOW15378.1"/>
    <property type="molecule type" value="Genomic_DNA"/>
</dbReference>
<gene>
    <name evidence="2" type="ORF">LPB072_04780</name>
    <name evidence="3" type="ORF">LPB72_15030</name>
</gene>
<dbReference type="OrthoDB" id="9156744at2"/>
<dbReference type="AlphaFoldDB" id="A0A167HK06"/>
<dbReference type="CDD" id="cd07043">
    <property type="entry name" value="STAS_anti-anti-sigma_factors"/>
    <property type="match status" value="1"/>
</dbReference>
<dbReference type="InterPro" id="IPR002645">
    <property type="entry name" value="STAS_dom"/>
</dbReference>
<sequence>MELRDSNDTGTVSLPERLTLQEAVAVLERLGRLLKTQPGPTVSLNASALKVFDSSAVAVLLELRRTLLAQGKTLAVVEWPKRLRDLVGLYGVNELLPG</sequence>
<reference evidence="3 4" key="1">
    <citation type="submission" date="2016-02" db="EMBL/GenBank/DDBJ databases">
        <title>Draft genome sequence of Hydrogenophaga sp. LPB0072.</title>
        <authorList>
            <person name="Shin S.-K."/>
            <person name="Yi H."/>
        </authorList>
    </citation>
    <scope>NUCLEOTIDE SEQUENCE [LARGE SCALE GENOMIC DNA]</scope>
    <source>
        <strain evidence="3 4">LPB0072</strain>
    </source>
</reference>
<dbReference type="InterPro" id="IPR058548">
    <property type="entry name" value="MlaB-like_STAS"/>
</dbReference>
<evidence type="ECO:0000313" key="4">
    <source>
        <dbReference type="Proteomes" id="UP000185657"/>
    </source>
</evidence>
<evidence type="ECO:0000313" key="2">
    <source>
        <dbReference type="EMBL" id="AOW15378.1"/>
    </source>
</evidence>
<dbReference type="SUPFAM" id="SSF52091">
    <property type="entry name" value="SpoIIaa-like"/>
    <property type="match status" value="1"/>
</dbReference>
<dbReference type="KEGG" id="hyl:LPB072_04780"/>
<dbReference type="STRING" id="1763535.LPB072_04780"/>
<dbReference type="RefSeq" id="WP_066092673.1">
    <property type="nucleotide sequence ID" value="NZ_CP017476.1"/>
</dbReference>
<evidence type="ECO:0000259" key="1">
    <source>
        <dbReference type="PROSITE" id="PS50801"/>
    </source>
</evidence>
<dbReference type="Proteomes" id="UP000185657">
    <property type="component" value="Unassembled WGS sequence"/>
</dbReference>
<name>A0A167HK06_9BURK</name>
<feature type="domain" description="STAS" evidence="1">
    <location>
        <begin position="1"/>
        <end position="98"/>
    </location>
</feature>
<dbReference type="Gene3D" id="3.30.750.24">
    <property type="entry name" value="STAS domain"/>
    <property type="match status" value="1"/>
</dbReference>
<dbReference type="PROSITE" id="PS50801">
    <property type="entry name" value="STAS"/>
    <property type="match status" value="1"/>
</dbReference>
<protein>
    <recommendedName>
        <fullName evidence="1">STAS domain-containing protein</fullName>
    </recommendedName>
</protein>
<accession>A0A167HK06</accession>
<keyword evidence="4" id="KW-1185">Reference proteome</keyword>
<dbReference type="InterPro" id="IPR036513">
    <property type="entry name" value="STAS_dom_sf"/>
</dbReference>
<proteinExistence type="predicted"/>
<dbReference type="Pfam" id="PF13466">
    <property type="entry name" value="STAS_2"/>
    <property type="match status" value="1"/>
</dbReference>
<reference evidence="2 5" key="2">
    <citation type="submission" date="2016-10" db="EMBL/GenBank/DDBJ databases">
        <title>Hydorgenophaga sp. LPB0072 isolated from gastropod.</title>
        <authorList>
            <person name="Kim E."/>
            <person name="Yi H."/>
        </authorList>
    </citation>
    <scope>NUCLEOTIDE SEQUENCE [LARGE SCALE GENOMIC DNA]</scope>
    <source>
        <strain evidence="2 5">LPB0072</strain>
    </source>
</reference>
<evidence type="ECO:0000313" key="5">
    <source>
        <dbReference type="Proteomes" id="UP000185680"/>
    </source>
</evidence>
<dbReference type="EMBL" id="LVWD01000026">
    <property type="protein sequence ID" value="OAD41333.1"/>
    <property type="molecule type" value="Genomic_DNA"/>
</dbReference>